<dbReference type="AlphaFoldDB" id="A0A0X8JDV2"/>
<accession>A0A0X8JDV2</accession>
<keyword evidence="4" id="KW-1185">Reference proteome</keyword>
<dbReference type="InterPro" id="IPR002477">
    <property type="entry name" value="Peptidoglycan-bd-like"/>
</dbReference>
<feature type="domain" description="Peptidoglycan binding-like" evidence="2">
    <location>
        <begin position="24"/>
        <end position="77"/>
    </location>
</feature>
<protein>
    <recommendedName>
        <fullName evidence="2">Peptidoglycan binding-like domain-containing protein</fullName>
    </recommendedName>
</protein>
<name>A0A0X8JDV2_ACTRD</name>
<dbReference type="InterPro" id="IPR036365">
    <property type="entry name" value="PGBD-like_sf"/>
</dbReference>
<evidence type="ECO:0000256" key="1">
    <source>
        <dbReference type="SAM" id="MobiDB-lite"/>
    </source>
</evidence>
<dbReference type="KEGG" id="ard:AXF14_04960"/>
<evidence type="ECO:0000313" key="4">
    <source>
        <dbReference type="Proteomes" id="UP000065220"/>
    </source>
</evidence>
<dbReference type="Pfam" id="PF01471">
    <property type="entry name" value="PG_binding_1"/>
    <property type="match status" value="1"/>
</dbReference>
<dbReference type="Gene3D" id="1.10.101.10">
    <property type="entry name" value="PGBD-like superfamily/PGBD"/>
    <property type="match status" value="1"/>
</dbReference>
<dbReference type="EMBL" id="CP014228">
    <property type="protein sequence ID" value="AMD87060.1"/>
    <property type="molecule type" value="Genomic_DNA"/>
</dbReference>
<dbReference type="InterPro" id="IPR036366">
    <property type="entry name" value="PGBDSf"/>
</dbReference>
<reference evidence="4" key="1">
    <citation type="submission" date="2016-02" db="EMBL/GenBank/DDBJ databases">
        <authorList>
            <person name="Holder M.E."/>
            <person name="Ajami N.J."/>
            <person name="Petrosino J.F."/>
        </authorList>
    </citation>
    <scope>NUCLEOTIDE SEQUENCE [LARGE SCALE GENOMIC DNA]</scope>
    <source>
        <strain evidence="4">CCUG 36733</strain>
    </source>
</reference>
<sequence length="90" mass="9896">MPAATTRGSWRCYLQLDTSGYNPATYRLQESLRAAEGQNIGVDGYYGAGTKQAVLNVQSRYGLTRDGEYGPNTGQAMRWRGANGTTGKWR</sequence>
<dbReference type="STRING" id="111015.AXF14_04960"/>
<organism evidence="3 4">
    <name type="scientific">Actinomyces radicidentis</name>
    <dbReference type="NCBI Taxonomy" id="111015"/>
    <lineage>
        <taxon>Bacteria</taxon>
        <taxon>Bacillati</taxon>
        <taxon>Actinomycetota</taxon>
        <taxon>Actinomycetes</taxon>
        <taxon>Actinomycetales</taxon>
        <taxon>Actinomycetaceae</taxon>
        <taxon>Actinomyces</taxon>
    </lineage>
</organism>
<evidence type="ECO:0000259" key="2">
    <source>
        <dbReference type="Pfam" id="PF01471"/>
    </source>
</evidence>
<evidence type="ECO:0000313" key="3">
    <source>
        <dbReference type="EMBL" id="AMD87060.1"/>
    </source>
</evidence>
<feature type="region of interest" description="Disordered" evidence="1">
    <location>
        <begin position="66"/>
        <end position="90"/>
    </location>
</feature>
<gene>
    <name evidence="3" type="ORF">AXF14_04960</name>
</gene>
<proteinExistence type="predicted"/>
<dbReference type="Proteomes" id="UP000065220">
    <property type="component" value="Chromosome"/>
</dbReference>
<dbReference type="SUPFAM" id="SSF47090">
    <property type="entry name" value="PGBD-like"/>
    <property type="match status" value="1"/>
</dbReference>